<keyword evidence="1" id="KW-0472">Membrane</keyword>
<dbReference type="EMBL" id="GBRH01268909">
    <property type="protein sequence ID" value="JAD28986.1"/>
    <property type="molecule type" value="Transcribed_RNA"/>
</dbReference>
<keyword evidence="1" id="KW-0812">Transmembrane</keyword>
<name>A0A0A8YRD4_ARUDO</name>
<dbReference type="PANTHER" id="PTHR31325">
    <property type="entry name" value="OS01G0798800 PROTEIN-RELATED"/>
    <property type="match status" value="1"/>
</dbReference>
<reference evidence="2" key="1">
    <citation type="submission" date="2014-09" db="EMBL/GenBank/DDBJ databases">
        <authorList>
            <person name="Magalhaes I.L.F."/>
            <person name="Oliveira U."/>
            <person name="Santos F.R."/>
            <person name="Vidigal T.H.D.A."/>
            <person name="Brescovit A.D."/>
            <person name="Santos A.J."/>
        </authorList>
    </citation>
    <scope>NUCLEOTIDE SEQUENCE</scope>
    <source>
        <tissue evidence="2">Shoot tissue taken approximately 20 cm above the soil surface</tissue>
    </source>
</reference>
<organism evidence="2">
    <name type="scientific">Arundo donax</name>
    <name type="common">Giant reed</name>
    <name type="synonym">Donax arundinaceus</name>
    <dbReference type="NCBI Taxonomy" id="35708"/>
    <lineage>
        <taxon>Eukaryota</taxon>
        <taxon>Viridiplantae</taxon>
        <taxon>Streptophyta</taxon>
        <taxon>Embryophyta</taxon>
        <taxon>Tracheophyta</taxon>
        <taxon>Spermatophyta</taxon>
        <taxon>Magnoliopsida</taxon>
        <taxon>Liliopsida</taxon>
        <taxon>Poales</taxon>
        <taxon>Poaceae</taxon>
        <taxon>PACMAD clade</taxon>
        <taxon>Arundinoideae</taxon>
        <taxon>Arundineae</taxon>
        <taxon>Arundo</taxon>
    </lineage>
</organism>
<sequence>MPEIGIRVSAVFFCTIDFFITSLLFLMFIYEEVWEFFVFLLSDWFVVSLLCKYAIKPHWHNSRTFNWSIRCILLLRSSMNRPGISFNQFCVLKFCGLTMPAQLPVKLPILLPSIPVPKEVKHSIMDYFTKLHDRDGNNTSLTLSNGRFALPADHADLLPFCQSDCIAEVILTWHIATSLLEVEHPPQSNNVATSLSKYCAYMVAFHPELLPDNQDSAERVFQGMKFELYGLLGFWGYYFSSCSQSRYHKVVMSSKPAETVTVATMTVVEKGATLGRTLANKAAHSEESVWKVLTDLWVELLVYIAPSSDEE</sequence>
<accession>A0A0A8YRD4</accession>
<evidence type="ECO:0000256" key="1">
    <source>
        <dbReference type="SAM" id="Phobius"/>
    </source>
</evidence>
<feature type="transmembrane region" description="Helical" evidence="1">
    <location>
        <begin position="12"/>
        <end position="30"/>
    </location>
</feature>
<keyword evidence="1" id="KW-1133">Transmembrane helix</keyword>
<feature type="transmembrane region" description="Helical" evidence="1">
    <location>
        <begin position="36"/>
        <end position="55"/>
    </location>
</feature>
<dbReference type="AlphaFoldDB" id="A0A0A8YRD4"/>
<dbReference type="InterPro" id="IPR007658">
    <property type="entry name" value="DUF594"/>
</dbReference>
<protein>
    <recommendedName>
        <fullName evidence="3">DUF4220 domain-containing protein</fullName>
    </recommendedName>
</protein>
<evidence type="ECO:0000313" key="2">
    <source>
        <dbReference type="EMBL" id="JAD28986.1"/>
    </source>
</evidence>
<proteinExistence type="predicted"/>
<evidence type="ECO:0008006" key="3">
    <source>
        <dbReference type="Google" id="ProtNLM"/>
    </source>
</evidence>
<reference evidence="2" key="2">
    <citation type="journal article" date="2015" name="Data Brief">
        <title>Shoot transcriptome of the giant reed, Arundo donax.</title>
        <authorList>
            <person name="Barrero R.A."/>
            <person name="Guerrero F.D."/>
            <person name="Moolhuijzen P."/>
            <person name="Goolsby J.A."/>
            <person name="Tidwell J."/>
            <person name="Bellgard S.E."/>
            <person name="Bellgard M.I."/>
        </authorList>
    </citation>
    <scope>NUCLEOTIDE SEQUENCE</scope>
    <source>
        <tissue evidence="2">Shoot tissue taken approximately 20 cm above the soil surface</tissue>
    </source>
</reference>
<dbReference type="Pfam" id="PF04578">
    <property type="entry name" value="DUF594"/>
    <property type="match status" value="1"/>
</dbReference>